<dbReference type="OrthoDB" id="5873117at2"/>
<dbReference type="GO" id="GO:0044384">
    <property type="term" value="C:host outer membrane"/>
    <property type="evidence" value="ECO:0007669"/>
    <property type="project" value="InterPro"/>
</dbReference>
<evidence type="ECO:0000256" key="1">
    <source>
        <dbReference type="ARBA" id="ARBA00004141"/>
    </source>
</evidence>
<evidence type="ECO:0000256" key="3">
    <source>
        <dbReference type="ARBA" id="ARBA00022692"/>
    </source>
</evidence>
<dbReference type="Proteomes" id="UP000028602">
    <property type="component" value="Unassembled WGS sequence"/>
</dbReference>
<dbReference type="EMBL" id="JMPR01000004">
    <property type="protein sequence ID" value="KFD22545.1"/>
    <property type="molecule type" value="Genomic_DNA"/>
</dbReference>
<feature type="signal peptide" evidence="6">
    <location>
        <begin position="1"/>
        <end position="22"/>
    </location>
</feature>
<proteinExistence type="predicted"/>
<dbReference type="InterPro" id="IPR011250">
    <property type="entry name" value="OMP/PagP_B-barrel"/>
</dbReference>
<dbReference type="PRINTS" id="PR00316">
    <property type="entry name" value="ENTEROVIROMP"/>
</dbReference>
<sequence length="196" mass="21478">MKVLFMASVLTACLGMSTQVLASDQTVSLGYAHSNINMGIDMGMEGIKNLNGVNVKYRYDWGSPLSVISSFTYLNSNTKKSFDMGDIVNINMDVKYFSLSAGPAYRLNSWLSVYGLLGINYNKSHATSTWESITGSNRSTDQDLQSTKTFLMYGAGVQINPIDNIAIDIGYEASSVNISDKKFTTNGFNIGVGYRF</sequence>
<evidence type="ECO:0000256" key="2">
    <source>
        <dbReference type="ARBA" id="ARBA00022452"/>
    </source>
</evidence>
<feature type="chain" id="PRO_5001793601" evidence="6">
    <location>
        <begin position="23"/>
        <end position="196"/>
    </location>
</feature>
<name>A0A085JPZ9_9GAMM</name>
<dbReference type="Gene3D" id="2.40.160.20">
    <property type="match status" value="1"/>
</dbReference>
<keyword evidence="4 6" id="KW-0732">Signal</keyword>
<dbReference type="PANTHER" id="PTHR35892:SF2">
    <property type="entry name" value="OUTER MEMBRANE PROTEIN PAGN"/>
    <property type="match status" value="1"/>
</dbReference>
<evidence type="ECO:0000313" key="8">
    <source>
        <dbReference type="Proteomes" id="UP000028602"/>
    </source>
</evidence>
<dbReference type="PROSITE" id="PS00695">
    <property type="entry name" value="ENT_VIR_OMP_2"/>
    <property type="match status" value="1"/>
</dbReference>
<keyword evidence="8" id="KW-1185">Reference proteome</keyword>
<dbReference type="AlphaFoldDB" id="A0A085JPZ9"/>
<reference evidence="7 8" key="1">
    <citation type="submission" date="2014-05" db="EMBL/GenBank/DDBJ databases">
        <title>ATOL: Assembling a taxonomically balanced genome-scale reconstruction of the evolutionary history of the Enterobacteriaceae.</title>
        <authorList>
            <person name="Plunkett G.III."/>
            <person name="Neeno-Eckwall E.C."/>
            <person name="Glasner J.D."/>
            <person name="Perna N.T."/>
        </authorList>
    </citation>
    <scope>NUCLEOTIDE SEQUENCE [LARGE SCALE GENOMIC DNA]</scope>
    <source>
        <strain evidence="7 8">ATCC 33301</strain>
    </source>
</reference>
<gene>
    <name evidence="7" type="ORF">GTPT_0118</name>
</gene>
<comment type="caution">
    <text evidence="7">The sequence shown here is derived from an EMBL/GenBank/DDBJ whole genome shotgun (WGS) entry which is preliminary data.</text>
</comment>
<dbReference type="eggNOG" id="COG3637">
    <property type="taxonomic scope" value="Bacteria"/>
</dbReference>
<dbReference type="GO" id="GO:0016020">
    <property type="term" value="C:membrane"/>
    <property type="evidence" value="ECO:0007669"/>
    <property type="project" value="UniProtKB-SubCell"/>
</dbReference>
<dbReference type="PANTHER" id="PTHR35892">
    <property type="entry name" value="OUTER MEMBRANE PROTEIN PAGN-RELATED"/>
    <property type="match status" value="1"/>
</dbReference>
<keyword evidence="5" id="KW-0472">Membrane</keyword>
<dbReference type="RefSeq" id="WP_029989625.1">
    <property type="nucleotide sequence ID" value="NZ_ATMJ01000006.1"/>
</dbReference>
<keyword evidence="2" id="KW-1134">Transmembrane beta strand</keyword>
<protein>
    <submittedName>
        <fullName evidence="7">Attachment-invasion locus protein</fullName>
    </submittedName>
</protein>
<comment type="subcellular location">
    <subcellularLocation>
        <location evidence="1">Membrane</location>
        <topology evidence="1">Multi-pass membrane protein</topology>
    </subcellularLocation>
</comment>
<evidence type="ECO:0000313" key="7">
    <source>
        <dbReference type="EMBL" id="KFD22545.1"/>
    </source>
</evidence>
<keyword evidence="3" id="KW-0812">Transmembrane</keyword>
<organism evidence="7 8">
    <name type="scientific">Tatumella ptyseos ATCC 33301</name>
    <dbReference type="NCBI Taxonomy" id="1005995"/>
    <lineage>
        <taxon>Bacteria</taxon>
        <taxon>Pseudomonadati</taxon>
        <taxon>Pseudomonadota</taxon>
        <taxon>Gammaproteobacteria</taxon>
        <taxon>Enterobacterales</taxon>
        <taxon>Erwiniaceae</taxon>
        <taxon>Tatumella</taxon>
    </lineage>
</organism>
<evidence type="ECO:0000256" key="4">
    <source>
        <dbReference type="ARBA" id="ARBA00022729"/>
    </source>
</evidence>
<evidence type="ECO:0000256" key="5">
    <source>
        <dbReference type="ARBA" id="ARBA00023136"/>
    </source>
</evidence>
<dbReference type="InterPro" id="IPR051723">
    <property type="entry name" value="Bact_OM_Invasion-Related"/>
</dbReference>
<evidence type="ECO:0000256" key="6">
    <source>
        <dbReference type="SAM" id="SignalP"/>
    </source>
</evidence>
<dbReference type="InterPro" id="IPR000758">
    <property type="entry name" value="Enterovir_OMP"/>
</dbReference>
<dbReference type="Pfam" id="PF06316">
    <property type="entry name" value="Ail_Lom"/>
    <property type="match status" value="1"/>
</dbReference>
<dbReference type="SUPFAM" id="SSF56925">
    <property type="entry name" value="OMPA-like"/>
    <property type="match status" value="1"/>
</dbReference>
<accession>A0A085JPZ9</accession>